<evidence type="ECO:0000256" key="1">
    <source>
        <dbReference type="SAM" id="MobiDB-lite"/>
    </source>
</evidence>
<organism evidence="3 4">
    <name type="scientific">Cellulomonas fengjieae</name>
    <dbReference type="NCBI Taxonomy" id="2819978"/>
    <lineage>
        <taxon>Bacteria</taxon>
        <taxon>Bacillati</taxon>
        <taxon>Actinomycetota</taxon>
        <taxon>Actinomycetes</taxon>
        <taxon>Micrococcales</taxon>
        <taxon>Cellulomonadaceae</taxon>
        <taxon>Cellulomonas</taxon>
    </lineage>
</organism>
<feature type="region of interest" description="Disordered" evidence="1">
    <location>
        <begin position="1"/>
        <end position="22"/>
    </location>
</feature>
<dbReference type="EMBL" id="JAGFBM010000006">
    <property type="protein sequence ID" value="MBO3085284.1"/>
    <property type="molecule type" value="Genomic_DNA"/>
</dbReference>
<feature type="transmembrane region" description="Helical" evidence="2">
    <location>
        <begin position="77"/>
        <end position="96"/>
    </location>
</feature>
<proteinExistence type="predicted"/>
<evidence type="ECO:0000256" key="2">
    <source>
        <dbReference type="SAM" id="Phobius"/>
    </source>
</evidence>
<sequence>MTAPDAPELRVPTSPGPRPRPRPRTRLAAVLVAVALVVVGVAVSRIDAAFADPVGDSLYAAFVVALLVVIAPRARPVAVALVAFGLCTLVELAQLTGVPARAVDAVPLLRYALGTTFAAVDLVAYAAGAALALIVRRVAAVPR</sequence>
<keyword evidence="2" id="KW-0812">Transmembrane</keyword>
<evidence type="ECO:0000313" key="4">
    <source>
        <dbReference type="Proteomes" id="UP000678317"/>
    </source>
</evidence>
<comment type="caution">
    <text evidence="3">The sequence shown here is derived from an EMBL/GenBank/DDBJ whole genome shotgun (WGS) entry which is preliminary data.</text>
</comment>
<reference evidence="3 4" key="1">
    <citation type="submission" date="2021-03" db="EMBL/GenBank/DDBJ databases">
        <title>novel species in genus Cellulomonas.</title>
        <authorList>
            <person name="Zhang G."/>
        </authorList>
    </citation>
    <scope>NUCLEOTIDE SEQUENCE [LARGE SCALE GENOMIC DNA]</scope>
    <source>
        <strain evidence="4">zg-ZUI188</strain>
    </source>
</reference>
<keyword evidence="2" id="KW-0472">Membrane</keyword>
<dbReference type="Proteomes" id="UP000678317">
    <property type="component" value="Unassembled WGS sequence"/>
</dbReference>
<protein>
    <submittedName>
        <fullName evidence="3">DUF2809 domain-containing protein</fullName>
    </submittedName>
</protein>
<dbReference type="RefSeq" id="WP_208289740.1">
    <property type="nucleotide sequence ID" value="NZ_CP074404.1"/>
</dbReference>
<keyword evidence="2" id="KW-1133">Transmembrane helix</keyword>
<keyword evidence="4" id="KW-1185">Reference proteome</keyword>
<feature type="transmembrane region" description="Helical" evidence="2">
    <location>
        <begin position="108"/>
        <end position="135"/>
    </location>
</feature>
<feature type="transmembrane region" description="Helical" evidence="2">
    <location>
        <begin position="27"/>
        <end position="44"/>
    </location>
</feature>
<dbReference type="InterPro" id="IPR021257">
    <property type="entry name" value="DUF2809"/>
</dbReference>
<accession>A0ABS3SHQ9</accession>
<feature type="transmembrane region" description="Helical" evidence="2">
    <location>
        <begin position="50"/>
        <end position="70"/>
    </location>
</feature>
<name>A0ABS3SHQ9_9CELL</name>
<dbReference type="Pfam" id="PF10990">
    <property type="entry name" value="DUF2809"/>
    <property type="match status" value="1"/>
</dbReference>
<gene>
    <name evidence="3" type="ORF">J4035_11605</name>
</gene>
<evidence type="ECO:0000313" key="3">
    <source>
        <dbReference type="EMBL" id="MBO3085284.1"/>
    </source>
</evidence>